<protein>
    <recommendedName>
        <fullName evidence="4">Chaperone NapD</fullName>
    </recommendedName>
    <alternativeName>
        <fullName evidence="4">NapA signal peptide-binding chaperone NapD</fullName>
    </alternativeName>
</protein>
<dbReference type="InterPro" id="IPR005623">
    <property type="entry name" value="Chaperone_NapD_NO3_reduct"/>
</dbReference>
<evidence type="ECO:0000256" key="4">
    <source>
        <dbReference type="HAMAP-Rule" id="MF_02200"/>
    </source>
</evidence>
<dbReference type="RefSeq" id="WP_232776456.1">
    <property type="nucleotide sequence ID" value="NZ_AWOR01000046.1"/>
</dbReference>
<comment type="subcellular location">
    <subcellularLocation>
        <location evidence="1 4">Cytoplasm</location>
    </subcellularLocation>
</comment>
<dbReference type="GO" id="GO:0005737">
    <property type="term" value="C:cytoplasm"/>
    <property type="evidence" value="ECO:0007669"/>
    <property type="project" value="UniProtKB-SubCell"/>
</dbReference>
<dbReference type="Gene3D" id="3.30.70.920">
    <property type="match status" value="1"/>
</dbReference>
<proteinExistence type="inferred from homology"/>
<dbReference type="Proteomes" id="UP000029553">
    <property type="component" value="Unassembled WGS sequence"/>
</dbReference>
<keyword evidence="3 4" id="KW-0143">Chaperone</keyword>
<dbReference type="GO" id="GO:0051224">
    <property type="term" value="P:negative regulation of protein transport"/>
    <property type="evidence" value="ECO:0007669"/>
    <property type="project" value="UniProtKB-UniRule"/>
</dbReference>
<dbReference type="Pfam" id="PF03927">
    <property type="entry name" value="NapD"/>
    <property type="match status" value="1"/>
</dbReference>
<organism evidence="5 6">
    <name type="scientific">Comamonas testosteroni</name>
    <name type="common">Pseudomonas testosteroni</name>
    <dbReference type="NCBI Taxonomy" id="285"/>
    <lineage>
        <taxon>Bacteria</taxon>
        <taxon>Pseudomonadati</taxon>
        <taxon>Pseudomonadota</taxon>
        <taxon>Betaproteobacteria</taxon>
        <taxon>Burkholderiales</taxon>
        <taxon>Comamonadaceae</taxon>
        <taxon>Comamonas</taxon>
    </lineage>
</organism>
<sequence length="100" mass="10822">MHEESEPVETHTDLHITSLVVHVLPQALAPVAAGIVTIKGAQVHGSHPAGKLVVTLEAAHAREILDCVSQIEQLDGVINASLVYQHVENWQSLNQEVTHD</sequence>
<evidence type="ECO:0000256" key="3">
    <source>
        <dbReference type="ARBA" id="ARBA00023186"/>
    </source>
</evidence>
<dbReference type="EMBL" id="AWOR01000046">
    <property type="protein sequence ID" value="KGH29595.1"/>
    <property type="molecule type" value="Genomic_DNA"/>
</dbReference>
<comment type="function">
    <text evidence="4">Chaperone for NapA, the catalytic subunit of the periplasmic nitrate reductase. It binds directly and specifically to the twin-arginine signal peptide of NapA, preventing premature interaction with the Tat translocase and premature export.</text>
</comment>
<evidence type="ECO:0000256" key="2">
    <source>
        <dbReference type="ARBA" id="ARBA00022490"/>
    </source>
</evidence>
<comment type="similarity">
    <text evidence="4">Belongs to the NapD family.</text>
</comment>
<evidence type="ECO:0000256" key="1">
    <source>
        <dbReference type="ARBA" id="ARBA00004496"/>
    </source>
</evidence>
<comment type="caution">
    <text evidence="5">The sequence shown here is derived from an EMBL/GenBank/DDBJ whole genome shotgun (WGS) entry which is preliminary data.</text>
</comment>
<comment type="subunit">
    <text evidence="4">Interacts with the cytoplasmic NapA precursor.</text>
</comment>
<keyword evidence="2 4" id="KW-0963">Cytoplasm</keyword>
<dbReference type="AlphaFoldDB" id="A0A096GWR1"/>
<evidence type="ECO:0000313" key="5">
    <source>
        <dbReference type="EMBL" id="KGH29595.1"/>
    </source>
</evidence>
<dbReference type="HAMAP" id="MF_02200">
    <property type="entry name" value="NapD"/>
    <property type="match status" value="1"/>
</dbReference>
<dbReference type="PANTHER" id="PTHR38603:SF1">
    <property type="entry name" value="CHAPERONE NAPD"/>
    <property type="match status" value="1"/>
</dbReference>
<evidence type="ECO:0000313" key="6">
    <source>
        <dbReference type="Proteomes" id="UP000029553"/>
    </source>
</evidence>
<dbReference type="PANTHER" id="PTHR38603">
    <property type="entry name" value="CHAPERONE NAPD"/>
    <property type="match status" value="1"/>
</dbReference>
<dbReference type="GO" id="GO:0005048">
    <property type="term" value="F:signal sequence binding"/>
    <property type="evidence" value="ECO:0007669"/>
    <property type="project" value="UniProtKB-UniRule"/>
</dbReference>
<gene>
    <name evidence="4" type="primary">napD</name>
    <name evidence="5" type="ORF">P353_13110</name>
</gene>
<name>A0A096GWR1_COMTE</name>
<accession>A0A096GWR1</accession>
<reference evidence="5 6" key="1">
    <citation type="submission" date="2013-09" db="EMBL/GenBank/DDBJ databases">
        <title>High correlation between genotypes and phenotypes of environmental bacteria Comamonas testosteroni strains.</title>
        <authorList>
            <person name="Liu L."/>
            <person name="Zhu W."/>
            <person name="Xia X."/>
            <person name="Xu B."/>
            <person name="Luo M."/>
            <person name="Wang G."/>
        </authorList>
    </citation>
    <scope>NUCLEOTIDE SEQUENCE [LARGE SCALE GENOMIC DNA]</scope>
    <source>
        <strain evidence="5 6">JL40</strain>
    </source>
</reference>